<dbReference type="PANTHER" id="PTHR15481">
    <property type="entry name" value="RIBONUCLEIC ACID BINDING PROTEIN S1"/>
    <property type="match status" value="1"/>
</dbReference>
<keyword evidence="1 2" id="KW-0694">RNA-binding</keyword>
<feature type="compositionally biased region" description="Low complexity" evidence="3">
    <location>
        <begin position="379"/>
        <end position="395"/>
    </location>
</feature>
<dbReference type="AlphaFoldDB" id="A0A194UMJ1"/>
<feature type="region of interest" description="Disordered" evidence="3">
    <location>
        <begin position="272"/>
        <end position="415"/>
    </location>
</feature>
<evidence type="ECO:0000313" key="5">
    <source>
        <dbReference type="EMBL" id="KUI52877.1"/>
    </source>
</evidence>
<organism evidence="5 6">
    <name type="scientific">Cytospora mali</name>
    <name type="common">Apple Valsa canker fungus</name>
    <name type="synonym">Valsa mali</name>
    <dbReference type="NCBI Taxonomy" id="578113"/>
    <lineage>
        <taxon>Eukaryota</taxon>
        <taxon>Fungi</taxon>
        <taxon>Dikarya</taxon>
        <taxon>Ascomycota</taxon>
        <taxon>Pezizomycotina</taxon>
        <taxon>Sordariomycetes</taxon>
        <taxon>Sordariomycetidae</taxon>
        <taxon>Diaporthales</taxon>
        <taxon>Cytosporaceae</taxon>
        <taxon>Cytospora</taxon>
    </lineage>
</organism>
<evidence type="ECO:0000256" key="1">
    <source>
        <dbReference type="ARBA" id="ARBA00022884"/>
    </source>
</evidence>
<dbReference type="GO" id="GO:0061574">
    <property type="term" value="C:ASAP complex"/>
    <property type="evidence" value="ECO:0007669"/>
    <property type="project" value="TreeGrafter"/>
</dbReference>
<dbReference type="GO" id="GO:0005737">
    <property type="term" value="C:cytoplasm"/>
    <property type="evidence" value="ECO:0007669"/>
    <property type="project" value="TreeGrafter"/>
</dbReference>
<dbReference type="InterPro" id="IPR035979">
    <property type="entry name" value="RBD_domain_sf"/>
</dbReference>
<feature type="compositionally biased region" description="Pro residues" evidence="3">
    <location>
        <begin position="272"/>
        <end position="283"/>
    </location>
</feature>
<dbReference type="OrthoDB" id="446113at2759"/>
<protein>
    <recommendedName>
        <fullName evidence="4">RRM domain-containing protein</fullName>
    </recommendedName>
</protein>
<accession>A0A194UMJ1</accession>
<dbReference type="GO" id="GO:0000398">
    <property type="term" value="P:mRNA splicing, via spliceosome"/>
    <property type="evidence" value="ECO:0007669"/>
    <property type="project" value="TreeGrafter"/>
</dbReference>
<name>A0A194UMJ1_CYTMA</name>
<dbReference type="Proteomes" id="UP000078576">
    <property type="component" value="Unassembled WGS sequence"/>
</dbReference>
<dbReference type="InterPro" id="IPR000504">
    <property type="entry name" value="RRM_dom"/>
</dbReference>
<feature type="domain" description="RRM" evidence="4">
    <location>
        <begin position="133"/>
        <end position="210"/>
    </location>
</feature>
<dbReference type="GO" id="GO:0005654">
    <property type="term" value="C:nucleoplasm"/>
    <property type="evidence" value="ECO:0007669"/>
    <property type="project" value="TreeGrafter"/>
</dbReference>
<dbReference type="PANTHER" id="PTHR15481:SF0">
    <property type="entry name" value="LD23870P-RELATED"/>
    <property type="match status" value="1"/>
</dbReference>
<evidence type="ECO:0000256" key="2">
    <source>
        <dbReference type="PROSITE-ProRule" id="PRU00176"/>
    </source>
</evidence>
<evidence type="ECO:0000313" key="6">
    <source>
        <dbReference type="Proteomes" id="UP000078576"/>
    </source>
</evidence>
<dbReference type="Gene3D" id="3.30.70.330">
    <property type="match status" value="1"/>
</dbReference>
<dbReference type="SMART" id="SM00360">
    <property type="entry name" value="RRM"/>
    <property type="match status" value="1"/>
</dbReference>
<dbReference type="InterPro" id="IPR012677">
    <property type="entry name" value="Nucleotide-bd_a/b_plait_sf"/>
</dbReference>
<dbReference type="PROSITE" id="PS50102">
    <property type="entry name" value="RRM"/>
    <property type="match status" value="1"/>
</dbReference>
<dbReference type="EMBL" id="KN714667">
    <property type="protein sequence ID" value="KUI52877.1"/>
    <property type="molecule type" value="Genomic_DNA"/>
</dbReference>
<reference evidence="6" key="1">
    <citation type="submission" date="2014-12" db="EMBL/GenBank/DDBJ databases">
        <title>Genome Sequence of Valsa Canker Pathogens Uncovers a Specific Adaption of Colonization on Woody Bark.</title>
        <authorList>
            <person name="Yin Z."/>
            <person name="Liu H."/>
            <person name="Gao X."/>
            <person name="Li Z."/>
            <person name="Song N."/>
            <person name="Ke X."/>
            <person name="Dai Q."/>
            <person name="Wu Y."/>
            <person name="Sun Y."/>
            <person name="Xu J.-R."/>
            <person name="Kang Z.K."/>
            <person name="Wang L."/>
            <person name="Huang L."/>
        </authorList>
    </citation>
    <scope>NUCLEOTIDE SEQUENCE [LARGE SCALE GENOMIC DNA]</scope>
    <source>
        <strain evidence="6">SXYL134</strain>
    </source>
</reference>
<evidence type="ECO:0000256" key="3">
    <source>
        <dbReference type="SAM" id="MobiDB-lite"/>
    </source>
</evidence>
<dbReference type="GO" id="GO:0003723">
    <property type="term" value="F:RNA binding"/>
    <property type="evidence" value="ECO:0007669"/>
    <property type="project" value="UniProtKB-UniRule"/>
</dbReference>
<feature type="compositionally biased region" description="Pro residues" evidence="3">
    <location>
        <begin position="396"/>
        <end position="405"/>
    </location>
</feature>
<dbReference type="SUPFAM" id="SSF54928">
    <property type="entry name" value="RNA-binding domain, RBD"/>
    <property type="match status" value="1"/>
</dbReference>
<dbReference type="STRING" id="694573.A0A194UMJ1"/>
<proteinExistence type="predicted"/>
<keyword evidence="6" id="KW-1185">Reference proteome</keyword>
<sequence>MYIYARKIDGKERWIAVPPAPYLPFLLRYEETKEVERFVRLDSGEWVGLLKEPGMTLSIAPDTLPPLKNELYKTFGYATGVSPYLTPVNATDGDSRAGGLWTEKFNWILQAQNPPGSGSGDNPNDDITNCSNTTVFVGCLAASATKANLESAFLPYGEIADIKILDPKPNSPIKNGFVYFFTRRDAEMAMEQLQGFPIRGNRIRLSWGKRVSVDILKSRPEKHIFATQGHSYGDPVGPVVPPAQFHQQPQVWPPSMPPMPYNPMDYQQPPPPMGYPVPYPPPIQMDYQQPQQHCVSYPMPATSNAPGGYIDPAGGPIPVEPQSQGPSLEPQHTPPHRTEPRQASTRPAEDTQDGQAHGEAQPPAPDSSKGGSSQERTGESSPYQSSKSSQTSFEPSTPPGSPLAPRPSMVRRWTD</sequence>
<dbReference type="Pfam" id="PF00076">
    <property type="entry name" value="RRM_1"/>
    <property type="match status" value="1"/>
</dbReference>
<gene>
    <name evidence="5" type="ORF">VP1G_00523</name>
</gene>
<evidence type="ECO:0000259" key="4">
    <source>
        <dbReference type="PROSITE" id="PS50102"/>
    </source>
</evidence>